<comment type="caution">
    <text evidence="1">The sequence shown here is derived from an EMBL/GenBank/DDBJ whole genome shotgun (WGS) entry which is preliminary data.</text>
</comment>
<dbReference type="Gene3D" id="3.40.50.150">
    <property type="entry name" value="Vaccinia Virus protein VP39"/>
    <property type="match status" value="1"/>
</dbReference>
<gene>
    <name evidence="1" type="ORF">S03H2_01628</name>
</gene>
<protein>
    <submittedName>
        <fullName evidence="1">Uncharacterized protein</fullName>
    </submittedName>
</protein>
<reference evidence="1" key="1">
    <citation type="journal article" date="2014" name="Front. Microbiol.">
        <title>High frequency of phylogenetically diverse reductive dehalogenase-homologous genes in deep subseafloor sedimentary metagenomes.</title>
        <authorList>
            <person name="Kawai M."/>
            <person name="Futagami T."/>
            <person name="Toyoda A."/>
            <person name="Takaki Y."/>
            <person name="Nishi S."/>
            <person name="Hori S."/>
            <person name="Arai W."/>
            <person name="Tsubouchi T."/>
            <person name="Morono Y."/>
            <person name="Uchiyama I."/>
            <person name="Ito T."/>
            <person name="Fujiyama A."/>
            <person name="Inagaki F."/>
            <person name="Takami H."/>
        </authorList>
    </citation>
    <scope>NUCLEOTIDE SEQUENCE</scope>
    <source>
        <strain evidence="1">Expedition CK06-06</strain>
    </source>
</reference>
<proteinExistence type="predicted"/>
<evidence type="ECO:0000313" key="1">
    <source>
        <dbReference type="EMBL" id="GAH21304.1"/>
    </source>
</evidence>
<accession>X1EVU7</accession>
<dbReference type="EMBL" id="BARU01000491">
    <property type="protein sequence ID" value="GAH21304.1"/>
    <property type="molecule type" value="Genomic_DNA"/>
</dbReference>
<organism evidence="1">
    <name type="scientific">marine sediment metagenome</name>
    <dbReference type="NCBI Taxonomy" id="412755"/>
    <lineage>
        <taxon>unclassified sequences</taxon>
        <taxon>metagenomes</taxon>
        <taxon>ecological metagenomes</taxon>
    </lineage>
</organism>
<dbReference type="InterPro" id="IPR029063">
    <property type="entry name" value="SAM-dependent_MTases_sf"/>
</dbReference>
<dbReference type="AlphaFoldDB" id="X1EVU7"/>
<name>X1EVU7_9ZZZZ</name>
<sequence>MLPESLRKNETLLAGCVAGAELTEKYLELISNSGFENIEIVQKVQSSTEELNLNEETGDPLLVVDGEIMNIEDLDEIKEDVGCIQESIQSITVTAIKPKKDY</sequence>